<evidence type="ECO:0000256" key="3">
    <source>
        <dbReference type="SAM" id="SignalP"/>
    </source>
</evidence>
<dbReference type="InterPro" id="IPR000618">
    <property type="entry name" value="Insect_cuticle"/>
</dbReference>
<organism evidence="4 5">
    <name type="scientific">Frankliniella occidentalis</name>
    <name type="common">Western flower thrips</name>
    <name type="synonym">Euthrips occidentalis</name>
    <dbReference type="NCBI Taxonomy" id="133901"/>
    <lineage>
        <taxon>Eukaryota</taxon>
        <taxon>Metazoa</taxon>
        <taxon>Ecdysozoa</taxon>
        <taxon>Arthropoda</taxon>
        <taxon>Hexapoda</taxon>
        <taxon>Insecta</taxon>
        <taxon>Pterygota</taxon>
        <taxon>Neoptera</taxon>
        <taxon>Paraneoptera</taxon>
        <taxon>Thysanoptera</taxon>
        <taxon>Terebrantia</taxon>
        <taxon>Thripoidea</taxon>
        <taxon>Thripidae</taxon>
        <taxon>Frankliniella</taxon>
    </lineage>
</organism>
<evidence type="ECO:0000313" key="5">
    <source>
        <dbReference type="RefSeq" id="XP_026293822.1"/>
    </source>
</evidence>
<evidence type="ECO:0000313" key="4">
    <source>
        <dbReference type="Proteomes" id="UP000504606"/>
    </source>
</evidence>
<dbReference type="InterPro" id="IPR050468">
    <property type="entry name" value="Cuticle_Struct_Prot"/>
</dbReference>
<dbReference type="Pfam" id="PF00379">
    <property type="entry name" value="Chitin_bind_4"/>
    <property type="match status" value="1"/>
</dbReference>
<name>A0A6J1TM07_FRAOC</name>
<dbReference type="PANTHER" id="PTHR10380">
    <property type="entry name" value="CUTICLE PROTEIN"/>
    <property type="match status" value="1"/>
</dbReference>
<dbReference type="AlphaFoldDB" id="A0A6J1TM07"/>
<sequence length="153" mass="16875">MNPLLVLLSVAVAVAQESFILDDGDHHALDYVHPAAFGARHVPIVEQNFQMMQDGANRWNFESADGTGRWEEAAPVWTGAGVRGGYRYASEDGPVAVSYVADKYGFQPTGNAIHPDIVKAVALQVAKAKEEPEGMWDERGFPVFGYHHHYSDY</sequence>
<accession>A0A6J1TM07</accession>
<dbReference type="GO" id="GO:0062129">
    <property type="term" value="C:chitin-based extracellular matrix"/>
    <property type="evidence" value="ECO:0007669"/>
    <property type="project" value="TreeGrafter"/>
</dbReference>
<evidence type="ECO:0000256" key="1">
    <source>
        <dbReference type="ARBA" id="ARBA00022460"/>
    </source>
</evidence>
<dbReference type="PROSITE" id="PS51155">
    <property type="entry name" value="CHIT_BIND_RR_2"/>
    <property type="match status" value="1"/>
</dbReference>
<keyword evidence="1 2" id="KW-0193">Cuticle</keyword>
<dbReference type="KEGG" id="foc:113217659"/>
<dbReference type="PANTHER" id="PTHR10380:SF173">
    <property type="entry name" value="CUTICULAR PROTEIN 47EF, ISOFORM C-RELATED"/>
    <property type="match status" value="1"/>
</dbReference>
<dbReference type="GeneID" id="113217659"/>
<dbReference type="Proteomes" id="UP000504606">
    <property type="component" value="Unplaced"/>
</dbReference>
<protein>
    <submittedName>
        <fullName evidence="5">Endocuticle structural glycoprotein SgAbd-9-like</fullName>
    </submittedName>
</protein>
<evidence type="ECO:0000256" key="2">
    <source>
        <dbReference type="PROSITE-ProRule" id="PRU00497"/>
    </source>
</evidence>
<reference evidence="5" key="1">
    <citation type="submission" date="2025-08" db="UniProtKB">
        <authorList>
            <consortium name="RefSeq"/>
        </authorList>
    </citation>
    <scope>IDENTIFICATION</scope>
    <source>
        <tissue evidence="5">Whole organism</tissue>
    </source>
</reference>
<dbReference type="OrthoDB" id="6379191at2759"/>
<keyword evidence="3" id="KW-0732">Signal</keyword>
<dbReference type="RefSeq" id="XP_026293822.1">
    <property type="nucleotide sequence ID" value="XM_026438037.2"/>
</dbReference>
<keyword evidence="4" id="KW-1185">Reference proteome</keyword>
<proteinExistence type="predicted"/>
<feature type="chain" id="PRO_5026828806" evidence="3">
    <location>
        <begin position="16"/>
        <end position="153"/>
    </location>
</feature>
<gene>
    <name evidence="5" type="primary">LOC113217659</name>
</gene>
<dbReference type="GO" id="GO:0008010">
    <property type="term" value="F:structural constituent of chitin-based larval cuticle"/>
    <property type="evidence" value="ECO:0007669"/>
    <property type="project" value="TreeGrafter"/>
</dbReference>
<feature type="signal peptide" evidence="3">
    <location>
        <begin position="1"/>
        <end position="15"/>
    </location>
</feature>